<feature type="transmembrane region" description="Helical" evidence="2">
    <location>
        <begin position="20"/>
        <end position="36"/>
    </location>
</feature>
<keyword evidence="4" id="KW-1185">Reference proteome</keyword>
<protein>
    <recommendedName>
        <fullName evidence="5">Cytochrome P450</fullName>
    </recommendedName>
</protein>
<keyword evidence="2" id="KW-0472">Membrane</keyword>
<feature type="region of interest" description="Disordered" evidence="1">
    <location>
        <begin position="256"/>
        <end position="306"/>
    </location>
</feature>
<sequence length="327" mass="37621">MSITTMILFHISDLAEIKQVWGVAVVVVALLLWRFWRFTLRPRFHPDDPKELPYWIPWHAWGFLLNSNYVLEQGRKHFPSREIYTITVFRDKICIVTSPTHATEVYRNTANIALPVMARKLYSWNGVFPSSMKTIFAEFSPEKQAMNHRAKNVNDMIQEYHRQQLYPGDNFKTLMIHNVLPKFHASLTWDTMDIFSPITVTSLPADLVTSVAGESEESRAQCEQLTRQLDVLMKGTETCKRFIGVRIFRATSSSADYDLSGPDQAPDESISNDVGSLPDTYDQHRNQSPPDCPPEEYEPAGEAKEVEVVEEQEEILYFPSAFKNIKK</sequence>
<dbReference type="OrthoDB" id="415706at2759"/>
<name>A0A8H4W556_9HELO</name>
<keyword evidence="2" id="KW-0812">Transmembrane</keyword>
<comment type="caution">
    <text evidence="3">The sequence shown here is derived from an EMBL/GenBank/DDBJ whole genome shotgun (WGS) entry which is preliminary data.</text>
</comment>
<accession>A0A8H4W556</accession>
<evidence type="ECO:0008006" key="5">
    <source>
        <dbReference type="Google" id="ProtNLM"/>
    </source>
</evidence>
<dbReference type="GO" id="GO:0016705">
    <property type="term" value="F:oxidoreductase activity, acting on paired donors, with incorporation or reduction of molecular oxygen"/>
    <property type="evidence" value="ECO:0007669"/>
    <property type="project" value="InterPro"/>
</dbReference>
<keyword evidence="2" id="KW-1133">Transmembrane helix</keyword>
<dbReference type="Proteomes" id="UP000566819">
    <property type="component" value="Unassembled WGS sequence"/>
</dbReference>
<dbReference type="InterPro" id="IPR036396">
    <property type="entry name" value="Cyt_P450_sf"/>
</dbReference>
<evidence type="ECO:0000256" key="1">
    <source>
        <dbReference type="SAM" id="MobiDB-lite"/>
    </source>
</evidence>
<dbReference type="GO" id="GO:0020037">
    <property type="term" value="F:heme binding"/>
    <property type="evidence" value="ECO:0007669"/>
    <property type="project" value="InterPro"/>
</dbReference>
<dbReference type="GO" id="GO:0004497">
    <property type="term" value="F:monooxygenase activity"/>
    <property type="evidence" value="ECO:0007669"/>
    <property type="project" value="InterPro"/>
</dbReference>
<evidence type="ECO:0000313" key="4">
    <source>
        <dbReference type="Proteomes" id="UP000566819"/>
    </source>
</evidence>
<organism evidence="3 4">
    <name type="scientific">Cudoniella acicularis</name>
    <dbReference type="NCBI Taxonomy" id="354080"/>
    <lineage>
        <taxon>Eukaryota</taxon>
        <taxon>Fungi</taxon>
        <taxon>Dikarya</taxon>
        <taxon>Ascomycota</taxon>
        <taxon>Pezizomycotina</taxon>
        <taxon>Leotiomycetes</taxon>
        <taxon>Helotiales</taxon>
        <taxon>Tricladiaceae</taxon>
        <taxon>Cudoniella</taxon>
    </lineage>
</organism>
<dbReference type="AlphaFoldDB" id="A0A8H4W556"/>
<evidence type="ECO:0000313" key="3">
    <source>
        <dbReference type="EMBL" id="KAF4634182.1"/>
    </source>
</evidence>
<evidence type="ECO:0000256" key="2">
    <source>
        <dbReference type="SAM" id="Phobius"/>
    </source>
</evidence>
<dbReference type="EMBL" id="JAAMPI010000202">
    <property type="protein sequence ID" value="KAF4634182.1"/>
    <property type="molecule type" value="Genomic_DNA"/>
</dbReference>
<dbReference type="GO" id="GO:0005506">
    <property type="term" value="F:iron ion binding"/>
    <property type="evidence" value="ECO:0007669"/>
    <property type="project" value="InterPro"/>
</dbReference>
<reference evidence="3 4" key="1">
    <citation type="submission" date="2020-03" db="EMBL/GenBank/DDBJ databases">
        <title>Draft Genome Sequence of Cudoniella acicularis.</title>
        <authorList>
            <person name="Buettner E."/>
            <person name="Kellner H."/>
        </authorList>
    </citation>
    <scope>NUCLEOTIDE SEQUENCE [LARGE SCALE GENOMIC DNA]</scope>
    <source>
        <strain evidence="3 4">DSM 108380</strain>
    </source>
</reference>
<proteinExistence type="predicted"/>
<gene>
    <name evidence="3" type="ORF">G7Y89_g3925</name>
</gene>
<dbReference type="Gene3D" id="1.10.630.10">
    <property type="entry name" value="Cytochrome P450"/>
    <property type="match status" value="1"/>
</dbReference>